<dbReference type="GeneID" id="110500617"/>
<evidence type="ECO:0000259" key="2">
    <source>
        <dbReference type="Pfam" id="PF15391"/>
    </source>
</evidence>
<dbReference type="PANTHER" id="PTHR22409">
    <property type="entry name" value="CHROMOSOME 19 OPEN READING FRAME 44"/>
    <property type="match status" value="1"/>
</dbReference>
<dbReference type="RefSeq" id="XP_021433877.2">
    <property type="nucleotide sequence ID" value="XM_021578202.2"/>
</dbReference>
<reference evidence="3" key="3">
    <citation type="submission" date="2025-09" db="UniProtKB">
        <authorList>
            <consortium name="Ensembl"/>
        </authorList>
    </citation>
    <scope>IDENTIFICATION</scope>
</reference>
<feature type="compositionally biased region" description="Low complexity" evidence="1">
    <location>
        <begin position="201"/>
        <end position="210"/>
    </location>
</feature>
<protein>
    <submittedName>
        <fullName evidence="3">Chromosome 19 open reading frame 44</fullName>
    </submittedName>
</protein>
<evidence type="ECO:0000313" key="4">
    <source>
        <dbReference type="Proteomes" id="UP000694395"/>
    </source>
</evidence>
<accession>A0A8C7RA78</accession>
<keyword evidence="4" id="KW-1185">Reference proteome</keyword>
<feature type="region of interest" description="Disordered" evidence="1">
    <location>
        <begin position="476"/>
        <end position="517"/>
    </location>
</feature>
<dbReference type="AlphaFoldDB" id="A0A8C7RA78"/>
<reference evidence="3" key="2">
    <citation type="submission" date="2025-08" db="UniProtKB">
        <authorList>
            <consortium name="Ensembl"/>
        </authorList>
    </citation>
    <scope>IDENTIFICATION</scope>
</reference>
<organism evidence="3 4">
    <name type="scientific">Oncorhynchus mykiss</name>
    <name type="common">Rainbow trout</name>
    <name type="synonym">Salmo gairdneri</name>
    <dbReference type="NCBI Taxonomy" id="8022"/>
    <lineage>
        <taxon>Eukaryota</taxon>
        <taxon>Metazoa</taxon>
        <taxon>Chordata</taxon>
        <taxon>Craniata</taxon>
        <taxon>Vertebrata</taxon>
        <taxon>Euteleostomi</taxon>
        <taxon>Actinopterygii</taxon>
        <taxon>Neopterygii</taxon>
        <taxon>Teleostei</taxon>
        <taxon>Protacanthopterygii</taxon>
        <taxon>Salmoniformes</taxon>
        <taxon>Salmonidae</taxon>
        <taxon>Salmoninae</taxon>
        <taxon>Oncorhynchus</taxon>
    </lineage>
</organism>
<dbReference type="InterPro" id="IPR040120">
    <property type="entry name" value="C19orf44-like"/>
</dbReference>
<reference evidence="3" key="1">
    <citation type="submission" date="2020-07" db="EMBL/GenBank/DDBJ databases">
        <title>A long reads based de novo assembly of the rainbow trout Arlee double haploid line genome.</title>
        <authorList>
            <person name="Gao G."/>
            <person name="Palti Y."/>
        </authorList>
    </citation>
    <scope>NUCLEOTIDE SEQUENCE [LARGE SCALE GENOMIC DNA]</scope>
</reference>
<evidence type="ECO:0000256" key="1">
    <source>
        <dbReference type="SAM" id="MobiDB-lite"/>
    </source>
</evidence>
<name>A0A8C7RA78_ONCMY</name>
<dbReference type="Pfam" id="PF15391">
    <property type="entry name" value="DUF4614"/>
    <property type="match status" value="1"/>
</dbReference>
<feature type="region of interest" description="Disordered" evidence="1">
    <location>
        <begin position="355"/>
        <end position="382"/>
    </location>
</feature>
<feature type="compositionally biased region" description="Low complexity" evidence="1">
    <location>
        <begin position="565"/>
        <end position="579"/>
    </location>
</feature>
<feature type="region of interest" description="Disordered" evidence="1">
    <location>
        <begin position="283"/>
        <end position="311"/>
    </location>
</feature>
<feature type="compositionally biased region" description="Basic and acidic residues" evidence="1">
    <location>
        <begin position="486"/>
        <end position="517"/>
    </location>
</feature>
<dbReference type="PANTHER" id="PTHR22409:SF2">
    <property type="entry name" value="CHROMOSOME 19 OPEN READING FRAME 44"/>
    <property type="match status" value="1"/>
</dbReference>
<evidence type="ECO:0000313" key="3">
    <source>
        <dbReference type="Ensembl" id="ENSOMYP00000050489.2"/>
    </source>
</evidence>
<feature type="region of interest" description="Disordered" evidence="1">
    <location>
        <begin position="172"/>
        <end position="211"/>
    </location>
</feature>
<dbReference type="Ensembl" id="ENSOMYT00000054866.2">
    <property type="protein sequence ID" value="ENSOMYP00000050489.2"/>
    <property type="gene ID" value="ENSOMYG00000022952.2"/>
</dbReference>
<dbReference type="CTD" id="110500617"/>
<feature type="domain" description="DUF4614" evidence="2">
    <location>
        <begin position="536"/>
        <end position="712"/>
    </location>
</feature>
<dbReference type="GeneTree" id="ENSGT00390000002505"/>
<dbReference type="Proteomes" id="UP000694395">
    <property type="component" value="Chromosome 1"/>
</dbReference>
<feature type="region of interest" description="Disordered" evidence="1">
    <location>
        <begin position="102"/>
        <end position="155"/>
    </location>
</feature>
<gene>
    <name evidence="3" type="primary">c1h19orf44</name>
</gene>
<proteinExistence type="predicted"/>
<dbReference type="InterPro" id="IPR027884">
    <property type="entry name" value="DUF4614"/>
</dbReference>
<feature type="region of interest" description="Disordered" evidence="1">
    <location>
        <begin position="535"/>
        <end position="605"/>
    </location>
</feature>
<feature type="compositionally biased region" description="Basic and acidic residues" evidence="1">
    <location>
        <begin position="546"/>
        <end position="555"/>
    </location>
</feature>
<sequence length="734" mass="80804">MHSSTCLVHDCKADIFLLAAQCKYRMWNRCGRSSALERAQAQLSERRITKNTADSKDNPERYVAKGTVKTHGDPGNVDTIANRRNTSQARQTPLQDLSDLALSLEDDPPPESVGAGWGSRFLKKAPPPATSQPPAQSRTQTQPVEPKYVTTCQRSSQSAALSRLALIENRIRNRQQARDGPALSNRSTPPAPQERETPLTLSDQSSSDLSMKGKRFLKKSVNASPTPAVVHKEKGPHLDLMPLGGFKAPTPPVRVASRGVTLDSDEEDMRKLLGGSFELSEDSLHKEARVSSQTTRKSFVKRSQKVSPSPPLVDWLSSVRALSRSPPFPQRLGSPNRFSSRALAQHSPSLSIRSASVVLSPSPSPPNTPTPGRQGSPRARHLRCSRSSVSALSEVRSLEELFPEALGSLVELYPEDLPSDDAISEKSGVSDEFKLNIMSLDDLAPVITLGMSENKKMNKKETKAVKDPAAKSFMVEVSSEEQIPSEESRNDYESDFESEIRTETDRSRVSEISEHLGYGDKDMSEVRNYIVSDTSRQDKYSSVSEGDSHVTHTDYSRTANSFTGRSSKGSYSRSSSRSHSVADTITPSSVWKRRSPSRRSVREAAVQTQADGLAYTWSSGMATLGPAVGMAYVDPTPVASHTVSAEAVEALSAYSPAVFALNDMLRQQLALTKHFVQTSRHLHSSLLQSLGPADYTYTTLEDTKEFIRCHKSPQLTMEEALEEVLQEMREYHYI</sequence>